<dbReference type="Gene3D" id="1.20.140.50">
    <property type="entry name" value="alix/aip1 like domains"/>
    <property type="match status" value="1"/>
</dbReference>
<evidence type="ECO:0000313" key="6">
    <source>
        <dbReference type="Proteomes" id="UP000193067"/>
    </source>
</evidence>
<dbReference type="GO" id="GO:0005768">
    <property type="term" value="C:endosome"/>
    <property type="evidence" value="ECO:0007669"/>
    <property type="project" value="TreeGrafter"/>
</dbReference>
<sequence length="829" mass="93151">MPNQLSIPFKRTYIVPIRQVVRDYIQSHYQDTHPDAYRWDINHWEQLRAEATNGGVHVDRVNALISYHAQLVYILTKLPADIGLEIPYAPAFNSSALPITLKSLIYERAAVLFNLAALYSQLGSAEDRSKPEGLKQAIKFYQSAAGSLAYLHDSVLPQLQASVGSTDDIVEFTGPFVKTLEYLMLAQAQECVWQRAVMDNYKNGLIAKLAAKVASFYGTAVQHVKGAGSSIRRAFPSSWIAHLETKHLHFQAAAQYRKSLDDLEAHHYGNEIARLSEAHSYAKQGYDVARRGSIAQAVLQDIKSLLDIVQKNLARAERDNDLIYHQDIPPASSLPAIAEVSMAQPLIDSRLQDVKSVVGKDAVIFGELLGWGARLAIELYNDRRRNWIAEEIEGRVQALDDSLSKTLESLSLPAALDALDRPVGLPPSLLRKIEEVRLESGPDRIETHVRDVQALADHVSSLLDEALDVLDQEADEDEVLRERHPMSDRLPSVEANKELVSRAQQFRTVLEQARESDALVRQKWEEWEDTIAQLTWSEADLERSIPSSTVPSDHRAVSADPTRLHARALRGLLEQLDDLTKARRELVVRIERLASTDDITQRISKAASGMEQWVNVQPAMFEDILDEELSKYDKYRVQLGENGERQEQLLQTIKERHAQFIQSRREDPTVKERERALQSLDLAYHKHKEIVRNLEEGQKFYNDFSAILSGFRATCKDFAAARRQEASTLAQQMHNLSITAESVRTEPQPRVSAMSMVPSTSTASNFVKEDNGEHAQHQQPQKPHSAAISLPPPDSDEWESMALPPAPDVRPFKPAGAKHNSARVAQKGM</sequence>
<dbReference type="AlphaFoldDB" id="A0A1Y2IZL1"/>
<evidence type="ECO:0000259" key="4">
    <source>
        <dbReference type="PROSITE" id="PS51180"/>
    </source>
</evidence>
<dbReference type="Gene3D" id="1.25.40.280">
    <property type="entry name" value="alix/aip1 like domains"/>
    <property type="match status" value="1"/>
</dbReference>
<dbReference type="SMART" id="SM01041">
    <property type="entry name" value="BRO1"/>
    <property type="match status" value="1"/>
</dbReference>
<proteinExistence type="inferred from homology"/>
<dbReference type="EMBL" id="KZ084090">
    <property type="protein sequence ID" value="OSD06599.1"/>
    <property type="molecule type" value="Genomic_DNA"/>
</dbReference>
<dbReference type="OrthoDB" id="64867at2759"/>
<dbReference type="STRING" id="1353009.A0A1Y2IZL1"/>
<dbReference type="Pfam" id="PF03097">
    <property type="entry name" value="BRO1"/>
    <property type="match status" value="1"/>
</dbReference>
<keyword evidence="6" id="KW-1185">Reference proteome</keyword>
<evidence type="ECO:0000313" key="5">
    <source>
        <dbReference type="EMBL" id="OSD06599.1"/>
    </source>
</evidence>
<feature type="domain" description="BRO1" evidence="4">
    <location>
        <begin position="3"/>
        <end position="499"/>
    </location>
</feature>
<dbReference type="PROSITE" id="PS51180">
    <property type="entry name" value="BRO1"/>
    <property type="match status" value="1"/>
</dbReference>
<dbReference type="InterPro" id="IPR038499">
    <property type="entry name" value="BRO1_sf"/>
</dbReference>
<dbReference type="InterPro" id="IPR025304">
    <property type="entry name" value="ALIX_V_dom"/>
</dbReference>
<name>A0A1Y2IZL1_TRAC3</name>
<comment type="similarity">
    <text evidence="1">Belongs to the palA/RIM20 family.</text>
</comment>
<accession>A0A1Y2IZL1</accession>
<dbReference type="InterPro" id="IPR004328">
    <property type="entry name" value="BRO1_dom"/>
</dbReference>
<dbReference type="Proteomes" id="UP000193067">
    <property type="component" value="Unassembled WGS sequence"/>
</dbReference>
<protein>
    <submittedName>
        <fullName evidence="5">BRO1-domain-containing protein</fullName>
    </submittedName>
</protein>
<keyword evidence="2" id="KW-0175">Coiled coil</keyword>
<gene>
    <name evidence="5" type="ORF">PYCCODRAFT_1431612</name>
</gene>
<reference evidence="5 6" key="1">
    <citation type="journal article" date="2015" name="Biotechnol. Biofuels">
        <title>Enhanced degradation of softwood versus hardwood by the white-rot fungus Pycnoporus coccineus.</title>
        <authorList>
            <person name="Couturier M."/>
            <person name="Navarro D."/>
            <person name="Chevret D."/>
            <person name="Henrissat B."/>
            <person name="Piumi F."/>
            <person name="Ruiz-Duenas F.J."/>
            <person name="Martinez A.T."/>
            <person name="Grigoriev I.V."/>
            <person name="Riley R."/>
            <person name="Lipzen A."/>
            <person name="Berrin J.G."/>
            <person name="Master E.R."/>
            <person name="Rosso M.N."/>
        </authorList>
    </citation>
    <scope>NUCLEOTIDE SEQUENCE [LARGE SCALE GENOMIC DNA]</scope>
    <source>
        <strain evidence="5 6">BRFM310</strain>
    </source>
</reference>
<dbReference type="PANTHER" id="PTHR23030">
    <property type="entry name" value="PCD6 INTERACTING PROTEIN-RELATED"/>
    <property type="match status" value="1"/>
</dbReference>
<dbReference type="CDD" id="cd09241">
    <property type="entry name" value="BRO1_ScRim20-like"/>
    <property type="match status" value="1"/>
</dbReference>
<evidence type="ECO:0000256" key="2">
    <source>
        <dbReference type="SAM" id="Coils"/>
    </source>
</evidence>
<feature type="region of interest" description="Disordered" evidence="3">
    <location>
        <begin position="770"/>
        <end position="829"/>
    </location>
</feature>
<feature type="coiled-coil region" evidence="2">
    <location>
        <begin position="569"/>
        <end position="596"/>
    </location>
</feature>
<dbReference type="Gene3D" id="1.20.120.560">
    <property type="entry name" value="alix/aip1 in complex with the ypdl late domain"/>
    <property type="match status" value="1"/>
</dbReference>
<evidence type="ECO:0000256" key="1">
    <source>
        <dbReference type="ARBA" id="ARBA00038154"/>
    </source>
</evidence>
<dbReference type="Pfam" id="PF13949">
    <property type="entry name" value="ALIX_LYPXL_bnd"/>
    <property type="match status" value="1"/>
</dbReference>
<dbReference type="PANTHER" id="PTHR23030:SF39">
    <property type="entry name" value="PROGRAMMED CELL DEATH 6-INTERACTING PROTEIN"/>
    <property type="match status" value="1"/>
</dbReference>
<evidence type="ECO:0000256" key="3">
    <source>
        <dbReference type="SAM" id="MobiDB-lite"/>
    </source>
</evidence>
<organism evidence="5 6">
    <name type="scientific">Trametes coccinea (strain BRFM310)</name>
    <name type="common">Pycnoporus coccineus</name>
    <dbReference type="NCBI Taxonomy" id="1353009"/>
    <lineage>
        <taxon>Eukaryota</taxon>
        <taxon>Fungi</taxon>
        <taxon>Dikarya</taxon>
        <taxon>Basidiomycota</taxon>
        <taxon>Agaricomycotina</taxon>
        <taxon>Agaricomycetes</taxon>
        <taxon>Polyporales</taxon>
        <taxon>Polyporaceae</taxon>
        <taxon>Trametes</taxon>
    </lineage>
</organism>